<gene>
    <name evidence="2" type="ORF">SAMN05421858_1768</name>
</gene>
<keyword evidence="1" id="KW-0812">Transmembrane</keyword>
<evidence type="ECO:0008006" key="4">
    <source>
        <dbReference type="Google" id="ProtNLM"/>
    </source>
</evidence>
<dbReference type="AlphaFoldDB" id="A0A1N6YXR2"/>
<keyword evidence="1" id="KW-1133">Transmembrane helix</keyword>
<dbReference type="Proteomes" id="UP000186914">
    <property type="component" value="Unassembled WGS sequence"/>
</dbReference>
<dbReference type="RefSeq" id="WP_076429723.1">
    <property type="nucleotide sequence ID" value="NZ_FTNO01000001.1"/>
</dbReference>
<reference evidence="3" key="1">
    <citation type="submission" date="2017-01" db="EMBL/GenBank/DDBJ databases">
        <authorList>
            <person name="Varghese N."/>
            <person name="Submissions S."/>
        </authorList>
    </citation>
    <scope>NUCLEOTIDE SEQUENCE [LARGE SCALE GENOMIC DNA]</scope>
    <source>
        <strain evidence="3">CGMCC 1.7737</strain>
    </source>
</reference>
<feature type="transmembrane region" description="Helical" evidence="1">
    <location>
        <begin position="252"/>
        <end position="272"/>
    </location>
</feature>
<feature type="transmembrane region" description="Helical" evidence="1">
    <location>
        <begin position="440"/>
        <end position="461"/>
    </location>
</feature>
<accession>A0A1N6YXR2</accession>
<proteinExistence type="predicted"/>
<organism evidence="2 3">
    <name type="scientific">Haladaptatus litoreus</name>
    <dbReference type="NCBI Taxonomy" id="553468"/>
    <lineage>
        <taxon>Archaea</taxon>
        <taxon>Methanobacteriati</taxon>
        <taxon>Methanobacteriota</taxon>
        <taxon>Stenosarchaea group</taxon>
        <taxon>Halobacteria</taxon>
        <taxon>Halobacteriales</taxon>
        <taxon>Haladaptataceae</taxon>
        <taxon>Haladaptatus</taxon>
    </lineage>
</organism>
<evidence type="ECO:0000313" key="3">
    <source>
        <dbReference type="Proteomes" id="UP000186914"/>
    </source>
</evidence>
<dbReference type="OrthoDB" id="137309at2157"/>
<feature type="transmembrane region" description="Helical" evidence="1">
    <location>
        <begin position="202"/>
        <end position="219"/>
    </location>
</feature>
<name>A0A1N6YXR2_9EURY</name>
<feature type="transmembrane region" description="Helical" evidence="1">
    <location>
        <begin position="175"/>
        <end position="196"/>
    </location>
</feature>
<keyword evidence="3" id="KW-1185">Reference proteome</keyword>
<protein>
    <recommendedName>
        <fullName evidence="4">Dolichyl-phosphate-mannose-protein mannosyltransferase</fullName>
    </recommendedName>
</protein>
<feature type="transmembrane region" description="Helical" evidence="1">
    <location>
        <begin position="378"/>
        <end position="402"/>
    </location>
</feature>
<evidence type="ECO:0000313" key="2">
    <source>
        <dbReference type="EMBL" id="SIR19362.1"/>
    </source>
</evidence>
<feature type="transmembrane region" description="Helical" evidence="1">
    <location>
        <begin position="73"/>
        <end position="91"/>
    </location>
</feature>
<evidence type="ECO:0000256" key="1">
    <source>
        <dbReference type="SAM" id="Phobius"/>
    </source>
</evidence>
<feature type="transmembrane region" description="Helical" evidence="1">
    <location>
        <begin position="284"/>
        <end position="301"/>
    </location>
</feature>
<dbReference type="EMBL" id="FTNO01000001">
    <property type="protein sequence ID" value="SIR19362.1"/>
    <property type="molecule type" value="Genomic_DNA"/>
</dbReference>
<feature type="transmembrane region" description="Helical" evidence="1">
    <location>
        <begin position="226"/>
        <end position="246"/>
    </location>
</feature>
<feature type="transmembrane region" description="Helical" evidence="1">
    <location>
        <begin position="408"/>
        <end position="428"/>
    </location>
</feature>
<sequence length="598" mass="64104">MARTATHRLEKSALVLGFLALSAGVLVAHTSPARAYELSIYRGTPPLFWGGIGVALLTGIAVAVSAPDWYRSLALALGGMSVLSIVSLPVIRGYHFYGAGDSLTHLGWARDIVTGSMAPYELLYPGTHTVGVVISELTGLPLRRALLVMVSAFVLVFLLFIPLTARVIADDDRAVTFAALAGFLLLPINAISVFAMPHPTSQAIMFLPLVLYLLAKYVTVTDGSRLPLLGSSAGILLALASIAIVFVHPQQAANAILLFGGVVVVQFVYRLFRNGHAIARHRTLYGQTVFLALAFLAWTPLHERSGGTVSALVTSLLENPAAATDTTNAAASLSQLGGSIRLLFLKLFLVGVLFSLFAGFFMLGGLLDRVRGTNASAFSKYVAVGMVPLTLLFGVFFVASLGQFHFRILGFMMVPVTILGGIALARGVDALETRVPNDSVVGAFAAGLFALLLVLSLLTVFHSPYMYQASGHVSESQMTGYETAFDNRGDALFTGLRSPGERYSDGILGYEESREASWRGQAIYGSDLNATEENFTASRLTTAFEEPRYLPVTDAAKQRELDVFGGLRFPRDGFRTLDSHPGVSRVQSGGGFDLYYIE</sequence>
<feature type="transmembrane region" description="Helical" evidence="1">
    <location>
        <begin position="45"/>
        <end position="66"/>
    </location>
</feature>
<feature type="transmembrane region" description="Helical" evidence="1">
    <location>
        <begin position="145"/>
        <end position="163"/>
    </location>
</feature>
<keyword evidence="1" id="KW-0472">Membrane</keyword>
<feature type="transmembrane region" description="Helical" evidence="1">
    <location>
        <begin position="343"/>
        <end position="366"/>
    </location>
</feature>